<accession>A0A1H5P4U7</accession>
<name>A0A1H5P4U7_9ACTN</name>
<evidence type="ECO:0000256" key="1">
    <source>
        <dbReference type="SAM" id="Phobius"/>
    </source>
</evidence>
<feature type="transmembrane region" description="Helical" evidence="1">
    <location>
        <begin position="27"/>
        <end position="44"/>
    </location>
</feature>
<dbReference type="Proteomes" id="UP000181980">
    <property type="component" value="Unassembled WGS sequence"/>
</dbReference>
<dbReference type="EMBL" id="FNUC01000004">
    <property type="protein sequence ID" value="SEF08081.1"/>
    <property type="molecule type" value="Genomic_DNA"/>
</dbReference>
<reference evidence="3" key="1">
    <citation type="submission" date="2016-10" db="EMBL/GenBank/DDBJ databases">
        <authorList>
            <person name="Varghese N."/>
            <person name="Submissions S."/>
        </authorList>
    </citation>
    <scope>NUCLEOTIDE SEQUENCE [LARGE SCALE GENOMIC DNA]</scope>
    <source>
        <strain evidence="3">DSM 45237</strain>
    </source>
</reference>
<gene>
    <name evidence="2" type="ORF">SAMN04488561_3592</name>
</gene>
<feature type="non-terminal residue" evidence="2">
    <location>
        <position position="70"/>
    </location>
</feature>
<dbReference type="AlphaFoldDB" id="A0A1H5P4U7"/>
<keyword evidence="1" id="KW-0472">Membrane</keyword>
<dbReference type="STRING" id="561176.SAMN04488561_3592"/>
<keyword evidence="3" id="KW-1185">Reference proteome</keyword>
<keyword evidence="1" id="KW-1133">Transmembrane helix</keyword>
<keyword evidence="1" id="KW-0812">Transmembrane</keyword>
<keyword evidence="2" id="KW-0813">Transport</keyword>
<organism evidence="2 3">
    <name type="scientific">Jiangella alba</name>
    <dbReference type="NCBI Taxonomy" id="561176"/>
    <lineage>
        <taxon>Bacteria</taxon>
        <taxon>Bacillati</taxon>
        <taxon>Actinomycetota</taxon>
        <taxon>Actinomycetes</taxon>
        <taxon>Jiangellales</taxon>
        <taxon>Jiangellaceae</taxon>
        <taxon>Jiangella</taxon>
    </lineage>
</organism>
<evidence type="ECO:0000313" key="3">
    <source>
        <dbReference type="Proteomes" id="UP000181980"/>
    </source>
</evidence>
<evidence type="ECO:0000313" key="2">
    <source>
        <dbReference type="EMBL" id="SEF08081.1"/>
    </source>
</evidence>
<keyword evidence="2" id="KW-0762">Sugar transport</keyword>
<protein>
    <submittedName>
        <fullName evidence="2">Simple sugar transport system permease protein</fullName>
    </submittedName>
</protein>
<sequence length="70" mass="7105">MSAPTVTAPSAPTVADLAVRPSWKTPIAFGLLALVALITFGILGESGETSTFGISTSSDAWQIDPLALSS</sequence>
<proteinExistence type="predicted"/>